<name>A0A0K2B6E6_STRA7</name>
<geneLocation type="plasmid" evidence="1 2">
    <name>pSAM1</name>
</geneLocation>
<protein>
    <submittedName>
        <fullName evidence="1">Uncharacterized protein</fullName>
    </submittedName>
</protein>
<evidence type="ECO:0000313" key="1">
    <source>
        <dbReference type="EMBL" id="AKZ60798.1"/>
    </source>
</evidence>
<gene>
    <name evidence="1" type="ORF">SAM23877_p089</name>
</gene>
<accession>A0A0K2B6E6</accession>
<organism evidence="1 2">
    <name type="scientific">Streptomyces ambofaciens (strain ATCC 23877 / 3486 / DSM 40053 / JCM 4204 / NBRC 12836 / NRRL B-2516)</name>
    <dbReference type="NCBI Taxonomy" id="278992"/>
    <lineage>
        <taxon>Bacteria</taxon>
        <taxon>Bacillati</taxon>
        <taxon>Actinomycetota</taxon>
        <taxon>Actinomycetes</taxon>
        <taxon>Kitasatosporales</taxon>
        <taxon>Streptomycetaceae</taxon>
        <taxon>Streptomyces</taxon>
    </lineage>
</organism>
<dbReference type="KEGG" id="samb:SAM23877_p089"/>
<proteinExistence type="predicted"/>
<sequence>MTHQTALFGQHQMALVRQDSVARRWQCTECGVRAEHWFNAQSRYETRRWIDWTAPDGRTWYTDFRDGYADPPACPLPGIPAVCPWETPFVQLYRGAWGDVHLDTAMRTWCERHQQAISECTDPGPYCPGWQAHEDGEPGMPGPCTGRENSCKCMCPACCGDTPDVWGAPVY</sequence>
<keyword evidence="1" id="KW-0614">Plasmid</keyword>
<dbReference type="EMBL" id="CP012383">
    <property type="protein sequence ID" value="AKZ60798.1"/>
    <property type="molecule type" value="Genomic_DNA"/>
</dbReference>
<dbReference type="AlphaFoldDB" id="A0A0K2B6E6"/>
<evidence type="ECO:0000313" key="2">
    <source>
        <dbReference type="Proteomes" id="UP000061018"/>
    </source>
</evidence>
<dbReference type="Proteomes" id="UP000061018">
    <property type="component" value="Plasmid pSAM1"/>
</dbReference>
<reference evidence="2" key="1">
    <citation type="journal article" date="2015" name="J. Biotechnol.">
        <title>Complete genome sequence of Streptomyces ambofaciens ATCC 23877, the spiramycin producer.</title>
        <authorList>
            <person name="Thibessard A."/>
            <person name="Haas D."/>
            <person name="Gerbaud C."/>
            <person name="Aigle B."/>
            <person name="Lautru S."/>
            <person name="Pernodet J.L."/>
            <person name="Leblond P."/>
        </authorList>
    </citation>
    <scope>NUCLEOTIDE SEQUENCE [LARGE SCALE GENOMIC DNA]</scope>
    <source>
        <strain evidence="2">ATCC 23877 / 3486 / DSM 40053 / JCM 4204 / NBRC 12836 / NRRL B-2516</strain>
        <plasmid evidence="2">pSAM1</plasmid>
    </source>
</reference>